<sequence>MNKSFISILLTLSLLTSLTTGYAMGSAGEDSQSVQKQARVRPERSKPTGLSNIKKSTPDGLKDGTYTGSAEGYSGTVTVQVTVKGGKIVDLKVLSHTETPGYYEKGASVIQRILAKGNLEVDTVSGATFTSRAIIEATANALAKAGGKAAPHSSAAGSRSSGQGRSGGMRQPAAAAAKSFAHLQDGTYIGTGQGYAGSLSVEVVIANGVIASARMISGNDDAPYINNAMRILDQAIGKKGTDGIDVVSGATFSSNGLLNALNDALEKAGGSASEKKTGTAEAAGTGRLEQENKKLKEQLAALKKKNAPAPPSGALKDGVYQGSAKGYNTLSTVEVVVKDGKIQSAKLISSDDDKAYLDKALPLLAAVVKAGGTIGVDTVSGATFSSTGLLDAVNDALSQASGRVDDQAFKKAKQDLEATIKKLKAENEQLKKSDNGESEPPADQWQDGTFTGTAQGYKSAVTVRVTVKNKRITALDIVDQSEDAQYFAQAEGLINNVLSRGSTAGVDVVSGATFSSKAILKATVRALRQSAGLKSEQDAGGNPALEEENKRLKEEIETLNQQLASSLTGGELHDGTFMGSARGYGDQGHDTLKLSITVKDKKITAIDVLDRSGETDPYYSDAIEQIIPQIIAKQGVQGVDVVSGATFTSNALKNAVIQAMKASFAGAGSGDSDALIKALEEKHAKEIESLKAKIRELEAGQQSEQPKTGLDLTKIPDGVYTGKGYGYHGSTGPDSMQEVDPDEYAALNGERRPIEVEVTVAGGKLTEIKVLKNAESSKYRRRPFKEIPKAMIAGQRLDVDVISGSTYTSKGLIEAVKNALSSAPSAPGGTPAGEANEDLAELRTLLAEKDKALDEKNKEIEALKHKSETEHALWGKALKSWSDAKDEMASFFGTEPTRTISQDEWSALMEALTKALEAAQADYDGAMVTETVEPA</sequence>
<keyword evidence="2" id="KW-0597">Phosphoprotein</keyword>
<feature type="chain" id="PRO_5038901218" evidence="8">
    <location>
        <begin position="26"/>
        <end position="935"/>
    </location>
</feature>
<dbReference type="OrthoDB" id="9806398at2"/>
<keyword evidence="4" id="KW-0288">FMN</keyword>
<evidence type="ECO:0000256" key="3">
    <source>
        <dbReference type="ARBA" id="ARBA00022630"/>
    </source>
</evidence>
<dbReference type="GO" id="GO:0022900">
    <property type="term" value="P:electron transport chain"/>
    <property type="evidence" value="ECO:0007669"/>
    <property type="project" value="InterPro"/>
</dbReference>
<accession>A0A1G6XNY8</accession>
<keyword evidence="6" id="KW-0175">Coiled coil</keyword>
<dbReference type="STRING" id="2741.SAMN04489866_10724"/>
<evidence type="ECO:0000313" key="10">
    <source>
        <dbReference type="EMBL" id="SDD79145.1"/>
    </source>
</evidence>
<feature type="domain" description="FMN-binding" evidence="9">
    <location>
        <begin position="72"/>
        <end position="145"/>
    </location>
</feature>
<feature type="region of interest" description="Disordered" evidence="7">
    <location>
        <begin position="25"/>
        <end position="67"/>
    </location>
</feature>
<dbReference type="PANTHER" id="PTHR36118">
    <property type="entry name" value="ION-TRANSLOCATING OXIDOREDUCTASE COMPLEX SUBUNIT G"/>
    <property type="match status" value="1"/>
</dbReference>
<reference evidence="10 11" key="1">
    <citation type="submission" date="2016-10" db="EMBL/GenBank/DDBJ databases">
        <authorList>
            <person name="de Groot N.N."/>
        </authorList>
    </citation>
    <scope>NUCLEOTIDE SEQUENCE [LARGE SCALE GENOMIC DNA]</scope>
    <source>
        <strain evidence="10 11">DSM 20475</strain>
    </source>
</reference>
<evidence type="ECO:0000313" key="11">
    <source>
        <dbReference type="Proteomes" id="UP000198995"/>
    </source>
</evidence>
<evidence type="ECO:0000259" key="9">
    <source>
        <dbReference type="SMART" id="SM00900"/>
    </source>
</evidence>
<feature type="coiled-coil region" evidence="6">
    <location>
        <begin position="542"/>
        <end position="569"/>
    </location>
</feature>
<feature type="compositionally biased region" description="Low complexity" evidence="7">
    <location>
        <begin position="148"/>
        <end position="163"/>
    </location>
</feature>
<evidence type="ECO:0000256" key="5">
    <source>
        <dbReference type="ARBA" id="ARBA00022982"/>
    </source>
</evidence>
<dbReference type="Proteomes" id="UP000198995">
    <property type="component" value="Unassembled WGS sequence"/>
</dbReference>
<feature type="domain" description="FMN-binding" evidence="9">
    <location>
        <begin position="456"/>
        <end position="530"/>
    </location>
</feature>
<gene>
    <name evidence="10" type="ORF">SAMN04489866_10724</name>
</gene>
<keyword evidence="11" id="KW-1185">Reference proteome</keyword>
<dbReference type="Pfam" id="PF04205">
    <property type="entry name" value="FMN_bind"/>
    <property type="match status" value="6"/>
</dbReference>
<dbReference type="AlphaFoldDB" id="A0A1G6XNY8"/>
<dbReference type="RefSeq" id="WP_091791923.1">
    <property type="nucleotide sequence ID" value="NZ_FNAF01000007.1"/>
</dbReference>
<protein>
    <submittedName>
        <fullName evidence="10">Uncharacterized protein, contains FMN-binding domain</fullName>
    </submittedName>
</protein>
<feature type="region of interest" description="Disordered" evidence="7">
    <location>
        <begin position="269"/>
        <end position="290"/>
    </location>
</feature>
<evidence type="ECO:0000256" key="4">
    <source>
        <dbReference type="ARBA" id="ARBA00022643"/>
    </source>
</evidence>
<proteinExistence type="predicted"/>
<organism evidence="10 11">
    <name type="scientific">Peptococcus niger</name>
    <dbReference type="NCBI Taxonomy" id="2741"/>
    <lineage>
        <taxon>Bacteria</taxon>
        <taxon>Bacillati</taxon>
        <taxon>Bacillota</taxon>
        <taxon>Clostridia</taxon>
        <taxon>Eubacteriales</taxon>
        <taxon>Peptococcaceae</taxon>
        <taxon>Peptococcus</taxon>
    </lineage>
</organism>
<dbReference type="GO" id="GO:0009055">
    <property type="term" value="F:electron transfer activity"/>
    <property type="evidence" value="ECO:0007669"/>
    <property type="project" value="InterPro"/>
</dbReference>
<dbReference type="InterPro" id="IPR007329">
    <property type="entry name" value="FMN-bd"/>
</dbReference>
<dbReference type="GO" id="GO:0010181">
    <property type="term" value="F:FMN binding"/>
    <property type="evidence" value="ECO:0007669"/>
    <property type="project" value="InterPro"/>
</dbReference>
<evidence type="ECO:0000256" key="8">
    <source>
        <dbReference type="SAM" id="SignalP"/>
    </source>
</evidence>
<feature type="region of interest" description="Disordered" evidence="7">
    <location>
        <begin position="148"/>
        <end position="171"/>
    </location>
</feature>
<keyword evidence="5" id="KW-0249">Electron transport</keyword>
<feature type="domain" description="FMN-binding" evidence="9">
    <location>
        <begin position="194"/>
        <end position="268"/>
    </location>
</feature>
<dbReference type="EMBL" id="FNAF01000007">
    <property type="protein sequence ID" value="SDD79145.1"/>
    <property type="molecule type" value="Genomic_DNA"/>
</dbReference>
<keyword evidence="3" id="KW-0285">Flavoprotein</keyword>
<evidence type="ECO:0000256" key="6">
    <source>
        <dbReference type="SAM" id="Coils"/>
    </source>
</evidence>
<feature type="signal peptide" evidence="8">
    <location>
        <begin position="1"/>
        <end position="25"/>
    </location>
</feature>
<dbReference type="SMART" id="SM00900">
    <property type="entry name" value="FMN_bind"/>
    <property type="match status" value="6"/>
</dbReference>
<dbReference type="GO" id="GO:0005886">
    <property type="term" value="C:plasma membrane"/>
    <property type="evidence" value="ECO:0007669"/>
    <property type="project" value="InterPro"/>
</dbReference>
<dbReference type="InterPro" id="IPR010209">
    <property type="entry name" value="Ion_transpt_RnfG/RsxG"/>
</dbReference>
<feature type="coiled-coil region" evidence="6">
    <location>
        <begin position="839"/>
        <end position="866"/>
    </location>
</feature>
<feature type="domain" description="FMN-binding" evidence="9">
    <location>
        <begin position="326"/>
        <end position="400"/>
    </location>
</feature>
<evidence type="ECO:0000256" key="1">
    <source>
        <dbReference type="ARBA" id="ARBA00022448"/>
    </source>
</evidence>
<evidence type="ECO:0000256" key="2">
    <source>
        <dbReference type="ARBA" id="ARBA00022553"/>
    </source>
</evidence>
<keyword evidence="8" id="KW-0732">Signal</keyword>
<evidence type="ECO:0000256" key="7">
    <source>
        <dbReference type="SAM" id="MobiDB-lite"/>
    </source>
</evidence>
<feature type="domain" description="FMN-binding" evidence="9">
    <location>
        <begin position="583"/>
        <end position="663"/>
    </location>
</feature>
<keyword evidence="1" id="KW-0813">Transport</keyword>
<feature type="region of interest" description="Disordered" evidence="7">
    <location>
        <begin position="427"/>
        <end position="451"/>
    </location>
</feature>
<name>A0A1G6XNY8_PEPNI</name>
<dbReference type="Gene3D" id="3.90.1010.20">
    <property type="match status" value="6"/>
</dbReference>
<dbReference type="PANTHER" id="PTHR36118:SF1">
    <property type="entry name" value="ION-TRANSLOCATING OXIDOREDUCTASE COMPLEX SUBUNIT G"/>
    <property type="match status" value="1"/>
</dbReference>
<feature type="domain" description="FMN-binding" evidence="9">
    <location>
        <begin position="749"/>
        <end position="823"/>
    </location>
</feature>